<evidence type="ECO:0000256" key="6">
    <source>
        <dbReference type="SAM" id="MobiDB-lite"/>
    </source>
</evidence>
<evidence type="ECO:0000313" key="9">
    <source>
        <dbReference type="EMBL" id="KAF0306160.1"/>
    </source>
</evidence>
<accession>A0A6A4WR00</accession>
<keyword evidence="2" id="KW-0156">Chromatin regulator</keyword>
<feature type="region of interest" description="Disordered" evidence="6">
    <location>
        <begin position="159"/>
        <end position="179"/>
    </location>
</feature>
<dbReference type="Gene3D" id="1.10.274.30">
    <property type="entry name" value="MRG domain"/>
    <property type="match status" value="1"/>
</dbReference>
<feature type="region of interest" description="Disordered" evidence="6">
    <location>
        <begin position="220"/>
        <end position="321"/>
    </location>
</feature>
<feature type="compositionally biased region" description="Basic and acidic residues" evidence="6">
    <location>
        <begin position="285"/>
        <end position="296"/>
    </location>
</feature>
<dbReference type="OrthoDB" id="10044771at2759"/>
<feature type="domain" description="MSL3 chromodomain-like" evidence="8">
    <location>
        <begin position="10"/>
        <end position="33"/>
    </location>
</feature>
<gene>
    <name evidence="9" type="primary">MSL3</name>
    <name evidence="9" type="ORF">FJT64_022302</name>
</gene>
<dbReference type="EMBL" id="VIIS01000686">
    <property type="protein sequence ID" value="KAF0306160.1"/>
    <property type="molecule type" value="Genomic_DNA"/>
</dbReference>
<dbReference type="Proteomes" id="UP000440578">
    <property type="component" value="Unassembled WGS sequence"/>
</dbReference>
<evidence type="ECO:0000256" key="4">
    <source>
        <dbReference type="ARBA" id="ARBA00023163"/>
    </source>
</evidence>
<dbReference type="SUPFAM" id="SSF54160">
    <property type="entry name" value="Chromo domain-like"/>
    <property type="match status" value="1"/>
</dbReference>
<reference evidence="9 10" key="1">
    <citation type="submission" date="2019-07" db="EMBL/GenBank/DDBJ databases">
        <title>Draft genome assembly of a fouling barnacle, Amphibalanus amphitrite (Darwin, 1854): The first reference genome for Thecostraca.</title>
        <authorList>
            <person name="Kim W."/>
        </authorList>
    </citation>
    <scope>NUCLEOTIDE SEQUENCE [LARGE SCALE GENOMIC DNA]</scope>
    <source>
        <strain evidence="9">SNU_AA5</strain>
        <tissue evidence="9">Soma without cirri and trophi</tissue>
    </source>
</reference>
<evidence type="ECO:0000313" key="10">
    <source>
        <dbReference type="Proteomes" id="UP000440578"/>
    </source>
</evidence>
<keyword evidence="10" id="KW-1185">Reference proteome</keyword>
<dbReference type="Pfam" id="PF05712">
    <property type="entry name" value="MRG"/>
    <property type="match status" value="1"/>
</dbReference>
<dbReference type="InterPro" id="IPR053820">
    <property type="entry name" value="MSL3_chromo-like"/>
</dbReference>
<dbReference type="Gene3D" id="2.30.30.140">
    <property type="match status" value="1"/>
</dbReference>
<dbReference type="GO" id="GO:0072487">
    <property type="term" value="C:MSL complex"/>
    <property type="evidence" value="ECO:0007669"/>
    <property type="project" value="TreeGrafter"/>
</dbReference>
<organism evidence="9 10">
    <name type="scientific">Amphibalanus amphitrite</name>
    <name type="common">Striped barnacle</name>
    <name type="synonym">Balanus amphitrite</name>
    <dbReference type="NCBI Taxonomy" id="1232801"/>
    <lineage>
        <taxon>Eukaryota</taxon>
        <taxon>Metazoa</taxon>
        <taxon>Ecdysozoa</taxon>
        <taxon>Arthropoda</taxon>
        <taxon>Crustacea</taxon>
        <taxon>Multicrustacea</taxon>
        <taxon>Cirripedia</taxon>
        <taxon>Thoracica</taxon>
        <taxon>Thoracicalcarea</taxon>
        <taxon>Balanomorpha</taxon>
        <taxon>Balanoidea</taxon>
        <taxon>Balanidae</taxon>
        <taxon>Amphibalaninae</taxon>
        <taxon>Amphibalanus</taxon>
    </lineage>
</organism>
<dbReference type="PANTHER" id="PTHR10880">
    <property type="entry name" value="MORTALITY FACTOR 4-LIKE PROTEIN"/>
    <property type="match status" value="1"/>
</dbReference>
<sequence>MVHTRGQPRFTEGERVLCYEPDTSKAQVLYEAKGWNSGWDRYVAEDQILEYSEANRRLQRSLAERFLPPGVVDRRRYSAADSQHSSTGGCSAPPSEVASGDESEDEAVSPAAAHVEMPAALRRRLDDDYYYVNKYHKLPQLPCEPTVVAVLEAYVQHWQQTGSRRPSTGGRGKSRDPDWEVSARSLNLCKEVVDGLRITFDHVLELQLLYAAEREQHGRLLRPASPASDGPARTRHASARSDRTGEDELESLQRNPGGGAHCPVQQPLSSRHESASRMTLRSRRPTRDSESTERECAASSGDEQPDSKRRPFSVESTESARARWSLLPPGELSRSPPLPCCVYGAIHLLRLMGEQSVPSTEYRPGHGTGT</sequence>
<dbReference type="GO" id="GO:0006355">
    <property type="term" value="P:regulation of DNA-templated transcription"/>
    <property type="evidence" value="ECO:0007669"/>
    <property type="project" value="InterPro"/>
</dbReference>
<keyword evidence="4" id="KW-0804">Transcription</keyword>
<keyword evidence="5" id="KW-0539">Nucleus</keyword>
<dbReference type="GO" id="GO:0035267">
    <property type="term" value="C:NuA4 histone acetyltransferase complex"/>
    <property type="evidence" value="ECO:0007669"/>
    <property type="project" value="TreeGrafter"/>
</dbReference>
<evidence type="ECO:0000259" key="7">
    <source>
        <dbReference type="Pfam" id="PF05712"/>
    </source>
</evidence>
<feature type="compositionally biased region" description="Polar residues" evidence="6">
    <location>
        <begin position="80"/>
        <end position="89"/>
    </location>
</feature>
<keyword evidence="3" id="KW-0805">Transcription regulation</keyword>
<comment type="caution">
    <text evidence="9">The sequence shown here is derived from an EMBL/GenBank/DDBJ whole genome shotgun (WGS) entry which is preliminary data.</text>
</comment>
<name>A0A6A4WR00_AMPAM</name>
<proteinExistence type="predicted"/>
<evidence type="ECO:0000256" key="2">
    <source>
        <dbReference type="ARBA" id="ARBA00022853"/>
    </source>
</evidence>
<comment type="subcellular location">
    <subcellularLocation>
        <location evidence="1">Nucleus</location>
    </subcellularLocation>
</comment>
<dbReference type="GO" id="GO:0005634">
    <property type="term" value="C:nucleus"/>
    <property type="evidence" value="ECO:0007669"/>
    <property type="project" value="UniProtKB-SubCell"/>
</dbReference>
<dbReference type="Pfam" id="PF22732">
    <property type="entry name" value="MSL3_chromo-like"/>
    <property type="match status" value="1"/>
</dbReference>
<dbReference type="AlphaFoldDB" id="A0A6A4WR00"/>
<dbReference type="PROSITE" id="PS51640">
    <property type="entry name" value="MRG"/>
    <property type="match status" value="1"/>
</dbReference>
<feature type="domain" description="MRG" evidence="7">
    <location>
        <begin position="101"/>
        <end position="352"/>
    </location>
</feature>
<evidence type="ECO:0000256" key="5">
    <source>
        <dbReference type="ARBA" id="ARBA00023242"/>
    </source>
</evidence>
<evidence type="ECO:0000259" key="8">
    <source>
        <dbReference type="Pfam" id="PF22732"/>
    </source>
</evidence>
<evidence type="ECO:0000256" key="3">
    <source>
        <dbReference type="ARBA" id="ARBA00023015"/>
    </source>
</evidence>
<dbReference type="InterPro" id="IPR038217">
    <property type="entry name" value="MRG_C_sf"/>
</dbReference>
<protein>
    <submittedName>
        <fullName evidence="9">Male-specific lethal 3</fullName>
    </submittedName>
</protein>
<dbReference type="InterPro" id="IPR008676">
    <property type="entry name" value="MRG"/>
</dbReference>
<dbReference type="InterPro" id="IPR016197">
    <property type="entry name" value="Chromo-like_dom_sf"/>
</dbReference>
<dbReference type="InterPro" id="IPR026541">
    <property type="entry name" value="MRG_dom"/>
</dbReference>
<dbReference type="PANTHER" id="PTHR10880:SF15">
    <property type="entry name" value="MSL COMPLEX SUBUNIT 3"/>
    <property type="match status" value="1"/>
</dbReference>
<evidence type="ECO:0000256" key="1">
    <source>
        <dbReference type="ARBA" id="ARBA00004123"/>
    </source>
</evidence>
<dbReference type="GO" id="GO:0006325">
    <property type="term" value="P:chromatin organization"/>
    <property type="evidence" value="ECO:0007669"/>
    <property type="project" value="UniProtKB-KW"/>
</dbReference>
<feature type="region of interest" description="Disordered" evidence="6">
    <location>
        <begin position="76"/>
        <end position="112"/>
    </location>
</feature>